<proteinExistence type="predicted"/>
<accession>A0ABP9F4D6</accession>
<dbReference type="Proteomes" id="UP001500457">
    <property type="component" value="Unassembled WGS sequence"/>
</dbReference>
<protein>
    <submittedName>
        <fullName evidence="1">Uncharacterized protein</fullName>
    </submittedName>
</protein>
<organism evidence="1 2">
    <name type="scientific">Actinomycetospora straminea</name>
    <dbReference type="NCBI Taxonomy" id="663607"/>
    <lineage>
        <taxon>Bacteria</taxon>
        <taxon>Bacillati</taxon>
        <taxon>Actinomycetota</taxon>
        <taxon>Actinomycetes</taxon>
        <taxon>Pseudonocardiales</taxon>
        <taxon>Pseudonocardiaceae</taxon>
        <taxon>Actinomycetospora</taxon>
    </lineage>
</organism>
<dbReference type="EMBL" id="BAABHQ010000023">
    <property type="protein sequence ID" value="GAA4892929.1"/>
    <property type="molecule type" value="Genomic_DNA"/>
</dbReference>
<reference evidence="2" key="1">
    <citation type="journal article" date="2019" name="Int. J. Syst. Evol. Microbiol.">
        <title>The Global Catalogue of Microorganisms (GCM) 10K type strain sequencing project: providing services to taxonomists for standard genome sequencing and annotation.</title>
        <authorList>
            <consortium name="The Broad Institute Genomics Platform"/>
            <consortium name="The Broad Institute Genome Sequencing Center for Infectious Disease"/>
            <person name="Wu L."/>
            <person name="Ma J."/>
        </authorList>
    </citation>
    <scope>NUCLEOTIDE SEQUENCE [LARGE SCALE GENOMIC DNA]</scope>
    <source>
        <strain evidence="2">JCM 17983</strain>
    </source>
</reference>
<evidence type="ECO:0000313" key="2">
    <source>
        <dbReference type="Proteomes" id="UP001500457"/>
    </source>
</evidence>
<gene>
    <name evidence="1" type="ORF">GCM10023203_53690</name>
</gene>
<keyword evidence="2" id="KW-1185">Reference proteome</keyword>
<name>A0ABP9F4D6_9PSEU</name>
<sequence length="272" mass="29475">MYALFSGPAGQEALRVAALLARRGVALLSHETAAEIHGFVRHDPERPIHVTVPYGTSALRSDGLAVHRSRAFAHLALPGSAPPRVTPAHTVLDLAVAAPSAPEAMRRAHQHALDGGVHPLALERAVELRRPARYRRAIADAVALLRDGVLSALEYRYLVDVEQAHGLPVGHRQDPVLVDGVRRYEDVTYDLPGGRAIVRLDGFGHHRDSATALVDRRRSATAVLAGTPSIPYGWTEVTTSPCRTASEIEALIRPLGWPGTLRRCSRPTCVIF</sequence>
<evidence type="ECO:0000313" key="1">
    <source>
        <dbReference type="EMBL" id="GAA4892929.1"/>
    </source>
</evidence>
<comment type="caution">
    <text evidence="1">The sequence shown here is derived from an EMBL/GenBank/DDBJ whole genome shotgun (WGS) entry which is preliminary data.</text>
</comment>